<comment type="caution">
    <text evidence="1">The sequence shown here is derived from an EMBL/GenBank/DDBJ whole genome shotgun (WGS) entry which is preliminary data.</text>
</comment>
<sequence>MEDNCQATQLATDLKVTTTENPFMMGYFYRVLEDNLLDEEDRLVDQLKVVPLPTSYLPPPHHPIYLICPRSLTVMQDYLSELPQEIVDWNPQLIFINTNVFSNSHRYILQQLSSCHEVTFIQETRFCSPSEHGKVEFHWQRITNHEGSLFFEPPIYPEVPTSPATGGLATLIYPHSPPGILQAHMGEIAFVQ</sequence>
<dbReference type="EMBL" id="VJMH01000419">
    <property type="protein sequence ID" value="KAF0716350.1"/>
    <property type="molecule type" value="Genomic_DNA"/>
</dbReference>
<feature type="non-terminal residue" evidence="1">
    <location>
        <position position="192"/>
    </location>
</feature>
<proteinExistence type="predicted"/>
<evidence type="ECO:0000313" key="1">
    <source>
        <dbReference type="EMBL" id="KAF0716350.1"/>
    </source>
</evidence>
<name>A0A6A4ZGS0_9STRA</name>
<gene>
    <name evidence="1" type="ORF">As57867_002884</name>
</gene>
<reference evidence="1" key="1">
    <citation type="submission" date="2019-06" db="EMBL/GenBank/DDBJ databases">
        <title>Genomics analysis of Aphanomyces spp. identifies a new class of oomycete effector associated with host adaptation.</title>
        <authorList>
            <person name="Gaulin E."/>
        </authorList>
    </citation>
    <scope>NUCLEOTIDE SEQUENCE</scope>
    <source>
        <strain evidence="1">CBS 578.67</strain>
    </source>
</reference>
<dbReference type="AlphaFoldDB" id="A0A6A4ZGS0"/>
<accession>A0A6A4ZGS0</accession>
<protein>
    <submittedName>
        <fullName evidence="1">Uncharacterized protein</fullName>
    </submittedName>
</protein>
<organism evidence="1">
    <name type="scientific">Aphanomyces stellatus</name>
    <dbReference type="NCBI Taxonomy" id="120398"/>
    <lineage>
        <taxon>Eukaryota</taxon>
        <taxon>Sar</taxon>
        <taxon>Stramenopiles</taxon>
        <taxon>Oomycota</taxon>
        <taxon>Saprolegniomycetes</taxon>
        <taxon>Saprolegniales</taxon>
        <taxon>Verrucalvaceae</taxon>
        <taxon>Aphanomyces</taxon>
    </lineage>
</organism>